<name>A0A7X2Z3C5_9BACL</name>
<dbReference type="Proteomes" id="UP000447876">
    <property type="component" value="Unassembled WGS sequence"/>
</dbReference>
<dbReference type="CDD" id="cd00093">
    <property type="entry name" value="HTH_XRE"/>
    <property type="match status" value="1"/>
</dbReference>
<gene>
    <name evidence="2" type="ORF">GNP95_17225</name>
</gene>
<dbReference type="SMART" id="SM00530">
    <property type="entry name" value="HTH_XRE"/>
    <property type="match status" value="1"/>
</dbReference>
<feature type="domain" description="HTH cro/C1-type" evidence="1">
    <location>
        <begin position="16"/>
        <end position="70"/>
    </location>
</feature>
<dbReference type="GO" id="GO:0003677">
    <property type="term" value="F:DNA binding"/>
    <property type="evidence" value="ECO:0007669"/>
    <property type="project" value="InterPro"/>
</dbReference>
<protein>
    <submittedName>
        <fullName evidence="2">Helix-turn-helix domain-containing protein</fullName>
    </submittedName>
</protein>
<evidence type="ECO:0000313" key="3">
    <source>
        <dbReference type="Proteomes" id="UP000447876"/>
    </source>
</evidence>
<accession>A0A7X2Z3C5</accession>
<dbReference type="AlphaFoldDB" id="A0A7X2Z3C5"/>
<organism evidence="2 3">
    <name type="scientific">Paenibacillus woosongensis</name>
    <dbReference type="NCBI Taxonomy" id="307580"/>
    <lineage>
        <taxon>Bacteria</taxon>
        <taxon>Bacillati</taxon>
        <taxon>Bacillota</taxon>
        <taxon>Bacilli</taxon>
        <taxon>Bacillales</taxon>
        <taxon>Paenibacillaceae</taxon>
        <taxon>Paenibacillus</taxon>
    </lineage>
</organism>
<evidence type="ECO:0000259" key="1">
    <source>
        <dbReference type="PROSITE" id="PS50943"/>
    </source>
</evidence>
<dbReference type="Gene3D" id="1.10.260.40">
    <property type="entry name" value="lambda repressor-like DNA-binding domains"/>
    <property type="match status" value="1"/>
</dbReference>
<dbReference type="InterPro" id="IPR010982">
    <property type="entry name" value="Lambda_DNA-bd_dom_sf"/>
</dbReference>
<dbReference type="Pfam" id="PF01381">
    <property type="entry name" value="HTH_3"/>
    <property type="match status" value="1"/>
</dbReference>
<comment type="caution">
    <text evidence="2">The sequence shown here is derived from an EMBL/GenBank/DDBJ whole genome shotgun (WGS) entry which is preliminary data.</text>
</comment>
<reference evidence="2 3" key="1">
    <citation type="submission" date="2019-11" db="EMBL/GenBank/DDBJ databases">
        <title>Draft genome sequences of five Paenibacillus species of dairy origin.</title>
        <authorList>
            <person name="Olajide A.M."/>
            <person name="Chen S."/>
            <person name="Lapointe G."/>
        </authorList>
    </citation>
    <scope>NUCLEOTIDE SEQUENCE [LARGE SCALE GENOMIC DNA]</scope>
    <source>
        <strain evidence="2 3">12CR55</strain>
    </source>
</reference>
<evidence type="ECO:0000313" key="2">
    <source>
        <dbReference type="EMBL" id="MUG46731.1"/>
    </source>
</evidence>
<dbReference type="RefSeq" id="WP_155612107.1">
    <property type="nucleotide sequence ID" value="NZ_WNZW01000007.1"/>
</dbReference>
<dbReference type="OrthoDB" id="2003870at2"/>
<dbReference type="InterPro" id="IPR001387">
    <property type="entry name" value="Cro/C1-type_HTH"/>
</dbReference>
<dbReference type="SUPFAM" id="SSF47413">
    <property type="entry name" value="lambda repressor-like DNA-binding domains"/>
    <property type="match status" value="1"/>
</dbReference>
<dbReference type="EMBL" id="WNZW01000007">
    <property type="protein sequence ID" value="MUG46731.1"/>
    <property type="molecule type" value="Genomic_DNA"/>
</dbReference>
<proteinExistence type="predicted"/>
<dbReference type="PROSITE" id="PS50943">
    <property type="entry name" value="HTH_CROC1"/>
    <property type="match status" value="1"/>
</dbReference>
<sequence length="120" mass="14287">MFKEGENNVNCWRERIRRIQKLHKQNQIEFTKFIGVSQGTLSELEQKKYKLSLDMILAIHNHFNVDLLWLLLGEGTLNKADKIQELIEQETAFLSIFKKLTDTDQSEIIDFIKMKIRRYS</sequence>